<feature type="transmembrane region" description="Helical" evidence="3">
    <location>
        <begin position="163"/>
        <end position="184"/>
    </location>
</feature>
<dbReference type="AlphaFoldDB" id="A0A7Y6EW15"/>
<keyword evidence="3" id="KW-0812">Transmembrane</keyword>
<comment type="subcellular location">
    <subcellularLocation>
        <location evidence="1">Membrane</location>
    </subcellularLocation>
</comment>
<protein>
    <submittedName>
        <fullName evidence="5">Acyltransferase</fullName>
    </submittedName>
</protein>
<organism evidence="5 6">
    <name type="scientific">Paenibacillus xylanilyticus</name>
    <dbReference type="NCBI Taxonomy" id="248903"/>
    <lineage>
        <taxon>Bacteria</taxon>
        <taxon>Bacillati</taxon>
        <taxon>Bacillota</taxon>
        <taxon>Bacilli</taxon>
        <taxon>Bacillales</taxon>
        <taxon>Paenibacillaceae</taxon>
        <taxon>Paenibacillus</taxon>
    </lineage>
</organism>
<feature type="transmembrane region" description="Helical" evidence="3">
    <location>
        <begin position="88"/>
        <end position="106"/>
    </location>
</feature>
<evidence type="ECO:0000259" key="4">
    <source>
        <dbReference type="Pfam" id="PF01757"/>
    </source>
</evidence>
<proteinExistence type="inferred from homology"/>
<dbReference type="RefSeq" id="WP_175395731.1">
    <property type="nucleotide sequence ID" value="NZ_JABMCB010000177.1"/>
</dbReference>
<name>A0A7Y6EW15_9BACL</name>
<dbReference type="GO" id="GO:0016747">
    <property type="term" value="F:acyltransferase activity, transferring groups other than amino-acyl groups"/>
    <property type="evidence" value="ECO:0007669"/>
    <property type="project" value="InterPro"/>
</dbReference>
<dbReference type="InterPro" id="IPR002656">
    <property type="entry name" value="Acyl_transf_3_dom"/>
</dbReference>
<keyword evidence="6" id="KW-1185">Reference proteome</keyword>
<keyword evidence="3" id="KW-0472">Membrane</keyword>
<evidence type="ECO:0000256" key="3">
    <source>
        <dbReference type="SAM" id="Phobius"/>
    </source>
</evidence>
<dbReference type="InterPro" id="IPR050879">
    <property type="entry name" value="Acyltransferase_3"/>
</dbReference>
<dbReference type="Proteomes" id="UP000526125">
    <property type="component" value="Unassembled WGS sequence"/>
</dbReference>
<keyword evidence="5" id="KW-0808">Transferase</keyword>
<feature type="transmembrane region" description="Helical" evidence="3">
    <location>
        <begin position="340"/>
        <end position="360"/>
    </location>
</feature>
<evidence type="ECO:0000256" key="1">
    <source>
        <dbReference type="ARBA" id="ARBA00004370"/>
    </source>
</evidence>
<dbReference type="Pfam" id="PF01757">
    <property type="entry name" value="Acyl_transf_3"/>
    <property type="match status" value="1"/>
</dbReference>
<feature type="domain" description="Acyltransferase 3" evidence="4">
    <location>
        <begin position="8"/>
        <end position="357"/>
    </location>
</feature>
<dbReference type="PANTHER" id="PTHR23028">
    <property type="entry name" value="ACETYLTRANSFERASE"/>
    <property type="match status" value="1"/>
</dbReference>
<feature type="transmembrane region" description="Helical" evidence="3">
    <location>
        <begin position="217"/>
        <end position="239"/>
    </location>
</feature>
<feature type="transmembrane region" description="Helical" evidence="3">
    <location>
        <begin position="251"/>
        <end position="275"/>
    </location>
</feature>
<gene>
    <name evidence="5" type="ORF">HP552_12230</name>
</gene>
<feature type="transmembrane region" description="Helical" evidence="3">
    <location>
        <begin position="12"/>
        <end position="34"/>
    </location>
</feature>
<sequence>MKLNTSVLNGLRLLLALWVVCGHFYIVIGGTNYIEIPFVSSLLLQPVIAVNGFMIITGFLMTYHYILREKKEPFLEKPTGTKFILRRLFRLYPVYFIAIVAAFFLVENMYLLRKEILEFFTGSSLTVFGAESKLETPTLIGMFSHLFFIHGLIPHQDSTILSVAWSLSLEMQFYIIFPIIFAILFRKQTSLRFSVITVVSVAISVLSLNYLKSYFDMPAALIFRMPVFILGMMVAAAALKKLKWRFVALNGLIILAMEDKLTIILALGLIFLMFYENLKPVLPRSIYSVISFFAGLLSNKLSKFGADISYSLYLMHMIIMPFIIKFFINLNYSKLLTAGLSFVSLLAITITLSYILYLYVEKPFIVMGKRFVATLPRATRAPAEILTD</sequence>
<evidence type="ECO:0000313" key="6">
    <source>
        <dbReference type="Proteomes" id="UP000526125"/>
    </source>
</evidence>
<evidence type="ECO:0000256" key="2">
    <source>
        <dbReference type="ARBA" id="ARBA00007400"/>
    </source>
</evidence>
<evidence type="ECO:0000313" key="5">
    <source>
        <dbReference type="EMBL" id="NUU76000.1"/>
    </source>
</evidence>
<feature type="transmembrane region" description="Helical" evidence="3">
    <location>
        <begin position="46"/>
        <end position="67"/>
    </location>
</feature>
<dbReference type="EMBL" id="JABMCB010000177">
    <property type="protein sequence ID" value="NUU76000.1"/>
    <property type="molecule type" value="Genomic_DNA"/>
</dbReference>
<keyword evidence="5" id="KW-0012">Acyltransferase</keyword>
<keyword evidence="3" id="KW-1133">Transmembrane helix</keyword>
<accession>A0A7Y6EW15</accession>
<comment type="caution">
    <text evidence="5">The sequence shown here is derived from an EMBL/GenBank/DDBJ whole genome shotgun (WGS) entry which is preliminary data.</text>
</comment>
<comment type="similarity">
    <text evidence="2">Belongs to the acyltransferase 3 family.</text>
</comment>
<reference evidence="5 6" key="1">
    <citation type="submission" date="2020-05" db="EMBL/GenBank/DDBJ databases">
        <title>Genome Sequencing of Type Strains.</title>
        <authorList>
            <person name="Lemaire J.F."/>
            <person name="Inderbitzin P."/>
            <person name="Gregorio O.A."/>
            <person name="Collins S.B."/>
            <person name="Wespe N."/>
            <person name="Knight-Connoni V."/>
        </authorList>
    </citation>
    <scope>NUCLEOTIDE SEQUENCE [LARGE SCALE GENOMIC DNA]</scope>
    <source>
        <strain evidence="5 6">LMG 21957</strain>
    </source>
</reference>
<feature type="transmembrane region" description="Helical" evidence="3">
    <location>
        <begin position="281"/>
        <end position="298"/>
    </location>
</feature>
<feature type="transmembrane region" description="Helical" evidence="3">
    <location>
        <begin position="310"/>
        <end position="328"/>
    </location>
</feature>
<feature type="transmembrane region" description="Helical" evidence="3">
    <location>
        <begin position="191"/>
        <end position="211"/>
    </location>
</feature>